<sequence length="187" mass="20149">MASENKTTLAKDADYVMPFDGLKLDSLEKFNFGKLGKLDFDFIPGDFTKFGSGTKEKEFSDKDCKGGGSSTITVQPGLGTEEFNNYVLDIEKIDALLTTALIVNGQAVFKYGRERSRMAQFGVQEGGGDFPTFTAPVTLDAASGCIDGKVNLTLLTGWRVGLQATTKCVLEATLSTVVPDLNNFEST</sequence>
<proteinExistence type="predicted"/>
<protein>
    <submittedName>
        <fullName evidence="1">Uncharacterized protein</fullName>
    </submittedName>
</protein>
<dbReference type="VEuPathDB" id="CryptoDB:Cvel_23738"/>
<accession>A0A0G4GWX3</accession>
<reference evidence="1" key="1">
    <citation type="submission" date="2014-11" db="EMBL/GenBank/DDBJ databases">
        <authorList>
            <person name="Otto D Thomas"/>
            <person name="Naeem Raeece"/>
        </authorList>
    </citation>
    <scope>NUCLEOTIDE SEQUENCE</scope>
</reference>
<organism evidence="1">
    <name type="scientific">Chromera velia CCMP2878</name>
    <dbReference type="NCBI Taxonomy" id="1169474"/>
    <lineage>
        <taxon>Eukaryota</taxon>
        <taxon>Sar</taxon>
        <taxon>Alveolata</taxon>
        <taxon>Colpodellida</taxon>
        <taxon>Chromeraceae</taxon>
        <taxon>Chromera</taxon>
    </lineage>
</organism>
<gene>
    <name evidence="1" type="ORF">Cvel_23738</name>
</gene>
<evidence type="ECO:0000313" key="1">
    <source>
        <dbReference type="EMBL" id="CEM35521.1"/>
    </source>
</evidence>
<dbReference type="EMBL" id="CDMZ01001640">
    <property type="protein sequence ID" value="CEM35521.1"/>
    <property type="molecule type" value="Genomic_DNA"/>
</dbReference>
<dbReference type="AlphaFoldDB" id="A0A0G4GWX3"/>
<name>A0A0G4GWX3_9ALVE</name>